<dbReference type="InterPro" id="IPR036397">
    <property type="entry name" value="RNaseH_sf"/>
</dbReference>
<gene>
    <name evidence="1" type="ORF">HPB48_025738</name>
</gene>
<dbReference type="GO" id="GO:0003676">
    <property type="term" value="F:nucleic acid binding"/>
    <property type="evidence" value="ECO:0007669"/>
    <property type="project" value="InterPro"/>
</dbReference>
<dbReference type="VEuPathDB" id="VectorBase:HLOH_041690"/>
<dbReference type="PANTHER" id="PTHR23022">
    <property type="entry name" value="TRANSPOSABLE ELEMENT-RELATED"/>
    <property type="match status" value="1"/>
</dbReference>
<protein>
    <recommendedName>
        <fullName evidence="3">Transposable element</fullName>
    </recommendedName>
</protein>
<comment type="caution">
    <text evidence="1">The sequence shown here is derived from an EMBL/GenBank/DDBJ whole genome shotgun (WGS) entry which is preliminary data.</text>
</comment>
<dbReference type="InterPro" id="IPR052338">
    <property type="entry name" value="Transposase_5"/>
</dbReference>
<dbReference type="Proteomes" id="UP000821853">
    <property type="component" value="Unassembled WGS sequence"/>
</dbReference>
<dbReference type="AlphaFoldDB" id="A0A9J6H9C0"/>
<reference evidence="1 2" key="1">
    <citation type="journal article" date="2020" name="Cell">
        <title>Large-Scale Comparative Analyses of Tick Genomes Elucidate Their Genetic Diversity and Vector Capacities.</title>
        <authorList>
            <consortium name="Tick Genome and Microbiome Consortium (TIGMIC)"/>
            <person name="Jia N."/>
            <person name="Wang J."/>
            <person name="Shi W."/>
            <person name="Du L."/>
            <person name="Sun Y."/>
            <person name="Zhan W."/>
            <person name="Jiang J.F."/>
            <person name="Wang Q."/>
            <person name="Zhang B."/>
            <person name="Ji P."/>
            <person name="Bell-Sakyi L."/>
            <person name="Cui X.M."/>
            <person name="Yuan T.T."/>
            <person name="Jiang B.G."/>
            <person name="Yang W.F."/>
            <person name="Lam T.T."/>
            <person name="Chang Q.C."/>
            <person name="Ding S.J."/>
            <person name="Wang X.J."/>
            <person name="Zhu J.G."/>
            <person name="Ruan X.D."/>
            <person name="Zhao L."/>
            <person name="Wei J.T."/>
            <person name="Ye R.Z."/>
            <person name="Que T.C."/>
            <person name="Du C.H."/>
            <person name="Zhou Y.H."/>
            <person name="Cheng J.X."/>
            <person name="Dai P.F."/>
            <person name="Guo W.B."/>
            <person name="Han X.H."/>
            <person name="Huang E.J."/>
            <person name="Li L.F."/>
            <person name="Wei W."/>
            <person name="Gao Y.C."/>
            <person name="Liu J.Z."/>
            <person name="Shao H.Z."/>
            <person name="Wang X."/>
            <person name="Wang C.C."/>
            <person name="Yang T.C."/>
            <person name="Huo Q.B."/>
            <person name="Li W."/>
            <person name="Chen H.Y."/>
            <person name="Chen S.E."/>
            <person name="Zhou L.G."/>
            <person name="Ni X.B."/>
            <person name="Tian J.H."/>
            <person name="Sheng Y."/>
            <person name="Liu T."/>
            <person name="Pan Y.S."/>
            <person name="Xia L.Y."/>
            <person name="Li J."/>
            <person name="Zhao F."/>
            <person name="Cao W.C."/>
        </authorList>
    </citation>
    <scope>NUCLEOTIDE SEQUENCE [LARGE SCALE GENOMIC DNA]</scope>
    <source>
        <strain evidence="1">HaeL-2018</strain>
    </source>
</reference>
<dbReference type="PANTHER" id="PTHR23022:SF134">
    <property type="entry name" value="TRANSPOSABLE ELEMENT TC1 TRANSPOSASE"/>
    <property type="match status" value="1"/>
</dbReference>
<keyword evidence="2" id="KW-1185">Reference proteome</keyword>
<dbReference type="OrthoDB" id="6503912at2759"/>
<dbReference type="EMBL" id="JABSTR010001281">
    <property type="protein sequence ID" value="KAH9383892.1"/>
    <property type="molecule type" value="Genomic_DNA"/>
</dbReference>
<dbReference type="Gene3D" id="3.30.420.10">
    <property type="entry name" value="Ribonuclease H-like superfamily/Ribonuclease H"/>
    <property type="match status" value="2"/>
</dbReference>
<sequence>MAASKLGDFEAGFRDQDIADATGHGRSSINRIVRAYETEGRLENLHRGRRQRATNDSDDERIVAATRLDPKLIAKARNRVAAQKPLFSAQNRSGRLLFAREHQTWTAEEWRSVIFTDESTFTTRFDQQQRVWRTENTRFDASNIQRVASSGRCGVSVWGAISKDGLGPLVRLQGRFNAATYKDLLDTVMLPFDASNIQRVASSGRCGVSVWGAISKDGLGPLVRLQGRFNAATYKDLLDTVMLPYAQDVRSPP</sequence>
<proteinExistence type="predicted"/>
<evidence type="ECO:0008006" key="3">
    <source>
        <dbReference type="Google" id="ProtNLM"/>
    </source>
</evidence>
<evidence type="ECO:0000313" key="1">
    <source>
        <dbReference type="EMBL" id="KAH9383892.1"/>
    </source>
</evidence>
<dbReference type="OMA" id="FARRYHK"/>
<accession>A0A9J6H9C0</accession>
<evidence type="ECO:0000313" key="2">
    <source>
        <dbReference type="Proteomes" id="UP000821853"/>
    </source>
</evidence>
<organism evidence="1 2">
    <name type="scientific">Haemaphysalis longicornis</name>
    <name type="common">Bush tick</name>
    <dbReference type="NCBI Taxonomy" id="44386"/>
    <lineage>
        <taxon>Eukaryota</taxon>
        <taxon>Metazoa</taxon>
        <taxon>Ecdysozoa</taxon>
        <taxon>Arthropoda</taxon>
        <taxon>Chelicerata</taxon>
        <taxon>Arachnida</taxon>
        <taxon>Acari</taxon>
        <taxon>Parasitiformes</taxon>
        <taxon>Ixodida</taxon>
        <taxon>Ixodoidea</taxon>
        <taxon>Ixodidae</taxon>
        <taxon>Haemaphysalinae</taxon>
        <taxon>Haemaphysalis</taxon>
    </lineage>
</organism>
<name>A0A9J6H9C0_HAELO</name>